<dbReference type="OrthoDB" id="4044674at2759"/>
<proteinExistence type="inferred from homology"/>
<evidence type="ECO:0000256" key="6">
    <source>
        <dbReference type="ARBA" id="ARBA00023136"/>
    </source>
</evidence>
<dbReference type="InterPro" id="IPR005829">
    <property type="entry name" value="Sugar_transporter_CS"/>
</dbReference>
<evidence type="ECO:0000256" key="1">
    <source>
        <dbReference type="ARBA" id="ARBA00004141"/>
    </source>
</evidence>
<evidence type="ECO:0000313" key="11">
    <source>
        <dbReference type="Proteomes" id="UP000070544"/>
    </source>
</evidence>
<feature type="transmembrane region" description="Helical" evidence="8">
    <location>
        <begin position="155"/>
        <end position="174"/>
    </location>
</feature>
<dbReference type="Proteomes" id="UP000070544">
    <property type="component" value="Unassembled WGS sequence"/>
</dbReference>
<dbReference type="InterPro" id="IPR036259">
    <property type="entry name" value="MFS_trans_sf"/>
</dbReference>
<evidence type="ECO:0000256" key="5">
    <source>
        <dbReference type="ARBA" id="ARBA00022989"/>
    </source>
</evidence>
<keyword evidence="4 8" id="KW-0812">Transmembrane</keyword>
<dbReference type="PROSITE" id="PS50850">
    <property type="entry name" value="MFS"/>
    <property type="match status" value="1"/>
</dbReference>
<comment type="subcellular location">
    <subcellularLocation>
        <location evidence="1">Membrane</location>
        <topology evidence="1">Multi-pass membrane protein</topology>
    </subcellularLocation>
</comment>
<evidence type="ECO:0000259" key="9">
    <source>
        <dbReference type="PROSITE" id="PS50850"/>
    </source>
</evidence>
<dbReference type="NCBIfam" id="TIGR00879">
    <property type="entry name" value="SP"/>
    <property type="match status" value="1"/>
</dbReference>
<protein>
    <submittedName>
        <fullName evidence="10">General substrate transporter</fullName>
    </submittedName>
</protein>
<dbReference type="SUPFAM" id="SSF103473">
    <property type="entry name" value="MFS general substrate transporter"/>
    <property type="match status" value="1"/>
</dbReference>
<evidence type="ECO:0000256" key="8">
    <source>
        <dbReference type="SAM" id="Phobius"/>
    </source>
</evidence>
<evidence type="ECO:0000256" key="7">
    <source>
        <dbReference type="RuleBase" id="RU003346"/>
    </source>
</evidence>
<dbReference type="PROSITE" id="PS00216">
    <property type="entry name" value="SUGAR_TRANSPORT_1"/>
    <property type="match status" value="2"/>
</dbReference>
<dbReference type="AlphaFoldDB" id="A0A139ANJ4"/>
<feature type="transmembrane region" description="Helical" evidence="8">
    <location>
        <begin position="270"/>
        <end position="290"/>
    </location>
</feature>
<reference evidence="10 11" key="1">
    <citation type="journal article" date="2015" name="Genome Biol. Evol.">
        <title>Phylogenomic analyses indicate that early fungi evolved digesting cell walls of algal ancestors of land plants.</title>
        <authorList>
            <person name="Chang Y."/>
            <person name="Wang S."/>
            <person name="Sekimoto S."/>
            <person name="Aerts A.L."/>
            <person name="Choi C."/>
            <person name="Clum A."/>
            <person name="LaButti K.M."/>
            <person name="Lindquist E.A."/>
            <person name="Yee Ngan C."/>
            <person name="Ohm R.A."/>
            <person name="Salamov A.A."/>
            <person name="Grigoriev I.V."/>
            <person name="Spatafora J.W."/>
            <person name="Berbee M.L."/>
        </authorList>
    </citation>
    <scope>NUCLEOTIDE SEQUENCE [LARGE SCALE GENOMIC DNA]</scope>
    <source>
        <strain evidence="10 11">JEL478</strain>
    </source>
</reference>
<dbReference type="STRING" id="1344416.A0A139ANJ4"/>
<gene>
    <name evidence="10" type="ORF">M427DRAFT_153125</name>
</gene>
<name>A0A139ANJ4_GONPJ</name>
<feature type="transmembrane region" description="Helical" evidence="8">
    <location>
        <begin position="180"/>
        <end position="202"/>
    </location>
</feature>
<organism evidence="10 11">
    <name type="scientific">Gonapodya prolifera (strain JEL478)</name>
    <name type="common">Monoblepharis prolifera</name>
    <dbReference type="NCBI Taxonomy" id="1344416"/>
    <lineage>
        <taxon>Eukaryota</taxon>
        <taxon>Fungi</taxon>
        <taxon>Fungi incertae sedis</taxon>
        <taxon>Chytridiomycota</taxon>
        <taxon>Chytridiomycota incertae sedis</taxon>
        <taxon>Monoblepharidomycetes</taxon>
        <taxon>Monoblepharidales</taxon>
        <taxon>Gonapodyaceae</taxon>
        <taxon>Gonapodya</taxon>
    </lineage>
</organism>
<comment type="similarity">
    <text evidence="2 7">Belongs to the major facilitator superfamily. Sugar transporter (TC 2.A.1.1) family.</text>
</comment>
<dbReference type="Pfam" id="PF00083">
    <property type="entry name" value="Sugar_tr"/>
    <property type="match status" value="1"/>
</dbReference>
<dbReference type="FunFam" id="1.20.1250.20:FF:000134">
    <property type="entry name" value="MFS sugar transporter protein"/>
    <property type="match status" value="1"/>
</dbReference>
<sequence>MQGYALFIALTAAIGGLLFGYEVGIINQVLLMDSFRLFFGLSTVSNGGLVNSPNSADLEGNIVSLFLAGCIPGAFLVSYSADFLGRKASVAVGTLAFLVGGILQTAATGIPLLYAGRCIGGLGVGLLSGTVPLYISECAPTSIRGRIGTMQQLMITIGIMLANIINAILTSVIANDENRLWRLAMGIQLIPAVILLGLFFILPESPRFLISRGKVDEASAIVARLNGESKDGQVVQTLVTEIQESIAIEKRLPKASWLDMCRMPIRPRSIAAFGVFFFQQWSGINAVMYYSSSLFLGMGLSKDIATKVATTVQSVINVLATFPAVYFIERLGRRTLLYIGAVGSSIFMWLLVLWVGLFNGTQILDPNTGTLIPDPNSGPGKAYGILGVISMYMYIVFFAATWGPVGWVYISEIFPLRARGKGASIGSMSHWINNFIIAKAWPYAAVGLGAWQYTIFAGCSMVSLLFVRFFVPETRGKSLEEMDEVFGGAPGSGLTDEEKQVLAEIRADPSRANLLGTTGGH</sequence>
<dbReference type="PROSITE" id="PS00217">
    <property type="entry name" value="SUGAR_TRANSPORT_2"/>
    <property type="match status" value="1"/>
</dbReference>
<evidence type="ECO:0000256" key="4">
    <source>
        <dbReference type="ARBA" id="ARBA00022692"/>
    </source>
</evidence>
<feature type="transmembrane region" description="Helical" evidence="8">
    <location>
        <begin position="88"/>
        <end position="107"/>
    </location>
</feature>
<dbReference type="PANTHER" id="PTHR48022:SF2">
    <property type="entry name" value="PLASTIDIC GLUCOSE TRANSPORTER 4"/>
    <property type="match status" value="1"/>
</dbReference>
<evidence type="ECO:0000256" key="3">
    <source>
        <dbReference type="ARBA" id="ARBA00022448"/>
    </source>
</evidence>
<feature type="domain" description="Major facilitator superfamily (MFS) profile" evidence="9">
    <location>
        <begin position="8"/>
        <end position="475"/>
    </location>
</feature>
<dbReference type="OMA" id="INFVMYY"/>
<dbReference type="InterPro" id="IPR050360">
    <property type="entry name" value="MFS_Sugar_Transporters"/>
</dbReference>
<keyword evidence="3 7" id="KW-0813">Transport</keyword>
<feature type="transmembrane region" description="Helical" evidence="8">
    <location>
        <begin position="113"/>
        <end position="135"/>
    </location>
</feature>
<feature type="transmembrane region" description="Helical" evidence="8">
    <location>
        <begin position="422"/>
        <end position="444"/>
    </location>
</feature>
<evidence type="ECO:0000313" key="10">
    <source>
        <dbReference type="EMBL" id="KXS18310.1"/>
    </source>
</evidence>
<accession>A0A139ANJ4</accession>
<feature type="transmembrane region" description="Helical" evidence="8">
    <location>
        <begin position="383"/>
        <end position="410"/>
    </location>
</feature>
<dbReference type="EMBL" id="KQ965742">
    <property type="protein sequence ID" value="KXS18310.1"/>
    <property type="molecule type" value="Genomic_DNA"/>
</dbReference>
<dbReference type="InterPro" id="IPR005828">
    <property type="entry name" value="MFS_sugar_transport-like"/>
</dbReference>
<dbReference type="PRINTS" id="PR00171">
    <property type="entry name" value="SUGRTRNSPORT"/>
</dbReference>
<feature type="transmembrane region" description="Helical" evidence="8">
    <location>
        <begin position="450"/>
        <end position="471"/>
    </location>
</feature>
<dbReference type="GO" id="GO:0016020">
    <property type="term" value="C:membrane"/>
    <property type="evidence" value="ECO:0007669"/>
    <property type="project" value="UniProtKB-SubCell"/>
</dbReference>
<dbReference type="InterPro" id="IPR003663">
    <property type="entry name" value="Sugar/inositol_transpt"/>
</dbReference>
<keyword evidence="6 8" id="KW-0472">Membrane</keyword>
<keyword evidence="11" id="KW-1185">Reference proteome</keyword>
<feature type="transmembrane region" description="Helical" evidence="8">
    <location>
        <begin position="310"/>
        <end position="328"/>
    </location>
</feature>
<dbReference type="PANTHER" id="PTHR48022">
    <property type="entry name" value="PLASTIDIC GLUCOSE TRANSPORTER 4"/>
    <property type="match status" value="1"/>
</dbReference>
<feature type="transmembrane region" description="Helical" evidence="8">
    <location>
        <begin position="335"/>
        <end position="357"/>
    </location>
</feature>
<keyword evidence="5 8" id="KW-1133">Transmembrane helix</keyword>
<evidence type="ECO:0000256" key="2">
    <source>
        <dbReference type="ARBA" id="ARBA00010992"/>
    </source>
</evidence>
<feature type="transmembrane region" description="Helical" evidence="8">
    <location>
        <begin position="62"/>
        <end position="81"/>
    </location>
</feature>
<dbReference type="GO" id="GO:0005351">
    <property type="term" value="F:carbohydrate:proton symporter activity"/>
    <property type="evidence" value="ECO:0007669"/>
    <property type="project" value="TreeGrafter"/>
</dbReference>
<dbReference type="InterPro" id="IPR020846">
    <property type="entry name" value="MFS_dom"/>
</dbReference>
<dbReference type="Gene3D" id="1.20.1250.20">
    <property type="entry name" value="MFS general substrate transporter like domains"/>
    <property type="match status" value="1"/>
</dbReference>